<comment type="caution">
    <text evidence="2">The sequence shown here is derived from an EMBL/GenBank/DDBJ whole genome shotgun (WGS) entry which is preliminary data.</text>
</comment>
<feature type="domain" description="DUF4704" evidence="1">
    <location>
        <begin position="2"/>
        <end position="58"/>
    </location>
</feature>
<organism evidence="2 3">
    <name type="scientific">Heterodera trifolii</name>
    <dbReference type="NCBI Taxonomy" id="157864"/>
    <lineage>
        <taxon>Eukaryota</taxon>
        <taxon>Metazoa</taxon>
        <taxon>Ecdysozoa</taxon>
        <taxon>Nematoda</taxon>
        <taxon>Chromadorea</taxon>
        <taxon>Rhabditida</taxon>
        <taxon>Tylenchina</taxon>
        <taxon>Tylenchomorpha</taxon>
        <taxon>Tylenchoidea</taxon>
        <taxon>Heteroderidae</taxon>
        <taxon>Heteroderinae</taxon>
        <taxon>Heterodera</taxon>
    </lineage>
</organism>
<dbReference type="Gene3D" id="2.60.120.200">
    <property type="match status" value="1"/>
</dbReference>
<dbReference type="EMBL" id="JBICBT010000497">
    <property type="protein sequence ID" value="KAL3111645.1"/>
    <property type="molecule type" value="Genomic_DNA"/>
</dbReference>
<name>A0ABD2L8T4_9BILA</name>
<evidence type="ECO:0000313" key="2">
    <source>
        <dbReference type="EMBL" id="KAL3111645.1"/>
    </source>
</evidence>
<protein>
    <recommendedName>
        <fullName evidence="1">DUF4704 domain-containing protein</fullName>
    </recommendedName>
</protein>
<dbReference type="SUPFAM" id="SSF49899">
    <property type="entry name" value="Concanavalin A-like lectins/glucanases"/>
    <property type="match status" value="1"/>
</dbReference>
<dbReference type="PANTHER" id="PTHR13743">
    <property type="entry name" value="BEIGE/BEACH-RELATED"/>
    <property type="match status" value="1"/>
</dbReference>
<evidence type="ECO:0000259" key="1">
    <source>
        <dbReference type="Pfam" id="PF15787"/>
    </source>
</evidence>
<dbReference type="InterPro" id="IPR013320">
    <property type="entry name" value="ConA-like_dom_sf"/>
</dbReference>
<dbReference type="InterPro" id="IPR050865">
    <property type="entry name" value="BEACH_Domain"/>
</dbReference>
<accession>A0ABD2L8T4</accession>
<dbReference type="InterPro" id="IPR031570">
    <property type="entry name" value="NBEA/BDCP_DUF4704"/>
</dbReference>
<dbReference type="PANTHER" id="PTHR13743:SF162">
    <property type="entry name" value="NEUROBEACHIN"/>
    <property type="match status" value="1"/>
</dbReference>
<reference evidence="2 3" key="1">
    <citation type="submission" date="2024-10" db="EMBL/GenBank/DDBJ databases">
        <authorList>
            <person name="Kim D."/>
        </authorList>
    </citation>
    <scope>NUCLEOTIDE SEQUENCE [LARGE SCALE GENOMIC DNA]</scope>
    <source>
        <strain evidence="2">BH-2024</strain>
    </source>
</reference>
<dbReference type="Pfam" id="PF15787">
    <property type="entry name" value="DUF4704"/>
    <property type="match status" value="1"/>
</dbReference>
<sequence>MVWNCVIFSLAYIHPTDDQQKQVTELVYELFSVLLFHAMRLEYGGWRVWVDSMAIAHSKVGGVLLFLNLKHIQKNFLMRLLAGRRTTVPLLPKKRYSSLTILQMSVWQHELLPRKWHHVSLSFVYSRWAKSEIHCFVDGYLVEAIDANWLVSTNDHFDRCFVGCGSQPNVNEAFSGQMAAVYLFSQAISPPLVTALLYLGVSYQSQFKHEAESNLPDTYRKVQMRLYDFLADDLFCVSTNNSLLSPASSIVR</sequence>
<gene>
    <name evidence="2" type="ORF">niasHT_013756</name>
</gene>
<evidence type="ECO:0000313" key="3">
    <source>
        <dbReference type="Proteomes" id="UP001620626"/>
    </source>
</evidence>
<keyword evidence="3" id="KW-1185">Reference proteome</keyword>
<dbReference type="Proteomes" id="UP001620626">
    <property type="component" value="Unassembled WGS sequence"/>
</dbReference>
<dbReference type="AlphaFoldDB" id="A0ABD2L8T4"/>
<proteinExistence type="predicted"/>